<dbReference type="Proteomes" id="UP000700334">
    <property type="component" value="Unassembled WGS sequence"/>
</dbReference>
<dbReference type="PANTHER" id="PTHR22045">
    <property type="entry name" value="PROLINE AND SERINE-RICH PROTEIN 3"/>
    <property type="match status" value="1"/>
</dbReference>
<evidence type="ECO:0000313" key="3">
    <source>
        <dbReference type="Proteomes" id="UP000700334"/>
    </source>
</evidence>
<feature type="compositionally biased region" description="Low complexity" evidence="1">
    <location>
        <begin position="48"/>
        <end position="60"/>
    </location>
</feature>
<sequence length="722" mass="77414">MLPWVEVTIGHPEARPGTPSPSKNQRSRLPEAPEAPTTGSNPSELFEESWPSSSETSSPPSTSPPPTLTDSGDSVVANLQAEKNGRLQAQPLLTFGGFSLNLQNSVVNLHQVPASVISTPSLKSFLVSGPSSHSWPPNSIRTSQQEPVNQKEDPVHLSRLLPRWPVRLRPFVLSPFTRSLCGGTRPLTLLPLQNLNTWNSPLLDLETLSLQSRASRLLKRSKASTSSSLSPSDVSSSSLPTSSDAAPAVGHIPVPAPASTGSSLRPEDDILYQWRQRRKLEQAQKLEKAPERGQGDGTWVLPRNPTGPTPVSVPISLQTAPAPVEVLGSLGTQPNSVSLWDSVARPGPPEAFYVGRPPIPPGFTPNMFWGPSPDGVFWAPQFSPWLSFRAIPPMPSTLASAPPVPLASTPTPVSTPAPPVTLQGHPTPAPRTPSLLRRQGPKSQKSRTLPHSPEQAEEGPGPQLRGALGQVVTARLFPDSLEDTPPHLDTLPPPQSESAKVTHTQPKVTPPLSESRLPGSSKAASLKAKTMPPSAGLVLEKDKGTSRAGCRPSQVPPPLAEDSFSRVEALPPPSRVGPPTAVATAPANADHAPSKDLLSQAARLLAAAEDSDGSEFQDDPVLQVLRLQRAELRRQKSPRPTLGASPSRAPLPELPTALYPDPECMFQRLPSFSFSRKVDAQLSRLLEHTEDPGSWSPPARSSPRPSRMQLQREGDFREARQL</sequence>
<accession>A0A8J6ANR9</accession>
<feature type="compositionally biased region" description="Low complexity" evidence="1">
    <location>
        <begin position="578"/>
        <end position="593"/>
    </location>
</feature>
<feature type="compositionally biased region" description="Low complexity" evidence="1">
    <location>
        <begin position="692"/>
        <end position="707"/>
    </location>
</feature>
<proteinExistence type="predicted"/>
<feature type="region of interest" description="Disordered" evidence="1">
    <location>
        <begin position="220"/>
        <end position="266"/>
    </location>
</feature>
<feature type="compositionally biased region" description="Basic and acidic residues" evidence="1">
    <location>
        <begin position="282"/>
        <end position="294"/>
    </location>
</feature>
<evidence type="ECO:0000313" key="2">
    <source>
        <dbReference type="EMBL" id="KAG8524398.1"/>
    </source>
</evidence>
<dbReference type="InterPro" id="IPR037646">
    <property type="entry name" value="PROSER3"/>
</dbReference>
<organism evidence="2 3">
    <name type="scientific">Galemys pyrenaicus</name>
    <name type="common">Iberian desman</name>
    <name type="synonym">Pyrenean desman</name>
    <dbReference type="NCBI Taxonomy" id="202257"/>
    <lineage>
        <taxon>Eukaryota</taxon>
        <taxon>Metazoa</taxon>
        <taxon>Chordata</taxon>
        <taxon>Craniata</taxon>
        <taxon>Vertebrata</taxon>
        <taxon>Euteleostomi</taxon>
        <taxon>Mammalia</taxon>
        <taxon>Eutheria</taxon>
        <taxon>Laurasiatheria</taxon>
        <taxon>Eulipotyphla</taxon>
        <taxon>Talpidae</taxon>
        <taxon>Galemys</taxon>
    </lineage>
</organism>
<comment type="caution">
    <text evidence="2">The sequence shown here is derived from an EMBL/GenBank/DDBJ whole genome shotgun (WGS) entry which is preliminary data.</text>
</comment>
<feature type="compositionally biased region" description="Polar residues" evidence="1">
    <location>
        <begin position="132"/>
        <end position="148"/>
    </location>
</feature>
<feature type="compositionally biased region" description="Low complexity" evidence="1">
    <location>
        <begin position="402"/>
        <end position="412"/>
    </location>
</feature>
<dbReference type="OrthoDB" id="10043502at2759"/>
<name>A0A8J6ANR9_GALPY</name>
<feature type="region of interest" description="Disordered" evidence="1">
    <location>
        <begin position="132"/>
        <end position="152"/>
    </location>
</feature>
<feature type="compositionally biased region" description="Low complexity" evidence="1">
    <location>
        <begin position="223"/>
        <end position="245"/>
    </location>
</feature>
<dbReference type="AlphaFoldDB" id="A0A8J6ANR9"/>
<evidence type="ECO:0000256" key="1">
    <source>
        <dbReference type="SAM" id="MobiDB-lite"/>
    </source>
</evidence>
<dbReference type="EMBL" id="JAGFMF010011389">
    <property type="protein sequence ID" value="KAG8524398.1"/>
    <property type="molecule type" value="Genomic_DNA"/>
</dbReference>
<feature type="region of interest" description="Disordered" evidence="1">
    <location>
        <begin position="1"/>
        <end position="73"/>
    </location>
</feature>
<feature type="compositionally biased region" description="Polar residues" evidence="1">
    <location>
        <begin position="496"/>
        <end position="507"/>
    </location>
</feature>
<protein>
    <submittedName>
        <fullName evidence="2">Proline and serine-rich protein 3</fullName>
    </submittedName>
</protein>
<gene>
    <name evidence="2" type="ORF">J0S82_006809</name>
</gene>
<dbReference type="PANTHER" id="PTHR22045:SF6">
    <property type="entry name" value="PROLINE AND SERINE-RICH PROTEIN 3"/>
    <property type="match status" value="1"/>
</dbReference>
<feature type="region of interest" description="Disordered" evidence="1">
    <location>
        <begin position="282"/>
        <end position="307"/>
    </location>
</feature>
<feature type="region of interest" description="Disordered" evidence="1">
    <location>
        <begin position="402"/>
        <end position="465"/>
    </location>
</feature>
<feature type="region of interest" description="Disordered" evidence="1">
    <location>
        <begin position="632"/>
        <end position="656"/>
    </location>
</feature>
<keyword evidence="3" id="KW-1185">Reference proteome</keyword>
<reference evidence="2" key="1">
    <citation type="journal article" date="2021" name="Evol. Appl.">
        <title>The genome of the Pyrenean desman and the effects of bottlenecks and inbreeding on the genomic landscape of an endangered species.</title>
        <authorList>
            <person name="Escoda L."/>
            <person name="Castresana J."/>
        </authorList>
    </citation>
    <scope>NUCLEOTIDE SEQUENCE</scope>
    <source>
        <strain evidence="2">IBE-C5619</strain>
    </source>
</reference>
<feature type="region of interest" description="Disordered" evidence="1">
    <location>
        <begin position="479"/>
        <end position="593"/>
    </location>
</feature>
<feature type="region of interest" description="Disordered" evidence="1">
    <location>
        <begin position="685"/>
        <end position="722"/>
    </location>
</feature>
<feature type="compositionally biased region" description="Basic and acidic residues" evidence="1">
    <location>
        <begin position="710"/>
        <end position="722"/>
    </location>
</feature>